<dbReference type="EMBL" id="CYRY02034937">
    <property type="protein sequence ID" value="VCX12636.1"/>
    <property type="molecule type" value="Genomic_DNA"/>
</dbReference>
<dbReference type="InterPro" id="IPR054554">
    <property type="entry name" value="ZP1/4_Ig-like"/>
</dbReference>
<keyword evidence="3" id="KW-0732">Signal</keyword>
<dbReference type="Pfam" id="PF22821">
    <property type="entry name" value="ZP1_ZP4_Ig-like"/>
    <property type="match status" value="1"/>
</dbReference>
<name>A0A9X9M0P7_GULGU</name>
<dbReference type="InterPro" id="IPR051148">
    <property type="entry name" value="Zona_Pellucida_Domain_gp"/>
</dbReference>
<comment type="subcellular location">
    <subcellularLocation>
        <location evidence="1">Secreted</location>
    </subcellularLocation>
</comment>
<feature type="domain" description="Zona pellucida sperm-binding protein 1/4 Ig-like" evidence="4">
    <location>
        <begin position="1"/>
        <end position="71"/>
    </location>
</feature>
<evidence type="ECO:0000256" key="2">
    <source>
        <dbReference type="ARBA" id="ARBA00022525"/>
    </source>
</evidence>
<dbReference type="PANTHER" id="PTHR23343">
    <property type="entry name" value="ZONA PELLUCIDA SPERM-BINDING PROTEIN"/>
    <property type="match status" value="1"/>
</dbReference>
<feature type="non-terminal residue" evidence="5">
    <location>
        <position position="74"/>
    </location>
</feature>
<evidence type="ECO:0000313" key="6">
    <source>
        <dbReference type="Proteomes" id="UP000269945"/>
    </source>
</evidence>
<dbReference type="GO" id="GO:0005576">
    <property type="term" value="C:extracellular region"/>
    <property type="evidence" value="ECO:0007669"/>
    <property type="project" value="UniProtKB-SubCell"/>
</dbReference>
<organism evidence="5 6">
    <name type="scientific">Gulo gulo</name>
    <name type="common">Wolverine</name>
    <name type="synonym">Gluton</name>
    <dbReference type="NCBI Taxonomy" id="48420"/>
    <lineage>
        <taxon>Eukaryota</taxon>
        <taxon>Metazoa</taxon>
        <taxon>Chordata</taxon>
        <taxon>Craniata</taxon>
        <taxon>Vertebrata</taxon>
        <taxon>Euteleostomi</taxon>
        <taxon>Mammalia</taxon>
        <taxon>Eutheria</taxon>
        <taxon>Laurasiatheria</taxon>
        <taxon>Carnivora</taxon>
        <taxon>Caniformia</taxon>
        <taxon>Musteloidea</taxon>
        <taxon>Mustelidae</taxon>
        <taxon>Guloninae</taxon>
        <taxon>Gulo</taxon>
    </lineage>
</organism>
<accession>A0A9X9M0P7</accession>
<dbReference type="GO" id="GO:0035804">
    <property type="term" value="F:structural constituent of egg coat"/>
    <property type="evidence" value="ECO:0007669"/>
    <property type="project" value="TreeGrafter"/>
</dbReference>
<evidence type="ECO:0000313" key="5">
    <source>
        <dbReference type="EMBL" id="VCX12636.1"/>
    </source>
</evidence>
<sequence>DEFGNQFEVNNCSACYHWVTTKPPGQAVFSAGYKGCHVLEKDGRSRLRVIIEAMLPNGRVEATRDVTLICPKPG</sequence>
<dbReference type="Proteomes" id="UP000269945">
    <property type="component" value="Unassembled WGS sequence"/>
</dbReference>
<dbReference type="GO" id="GO:0007339">
    <property type="term" value="P:binding of sperm to zona pellucida"/>
    <property type="evidence" value="ECO:0007669"/>
    <property type="project" value="TreeGrafter"/>
</dbReference>
<dbReference type="GO" id="GO:0035805">
    <property type="term" value="C:egg coat"/>
    <property type="evidence" value="ECO:0007669"/>
    <property type="project" value="TreeGrafter"/>
</dbReference>
<comment type="caution">
    <text evidence="5">The sequence shown here is derived from an EMBL/GenBank/DDBJ whole genome shotgun (WGS) entry which is preliminary data.</text>
</comment>
<dbReference type="GO" id="GO:0060468">
    <property type="term" value="P:prevention of polyspermy"/>
    <property type="evidence" value="ECO:0007669"/>
    <property type="project" value="TreeGrafter"/>
</dbReference>
<reference evidence="5 6" key="1">
    <citation type="submission" date="2018-10" db="EMBL/GenBank/DDBJ databases">
        <authorList>
            <person name="Ekblom R."/>
            <person name="Jareborg N."/>
        </authorList>
    </citation>
    <scope>NUCLEOTIDE SEQUENCE [LARGE SCALE GENOMIC DNA]</scope>
    <source>
        <tissue evidence="5">Muscle</tissue>
    </source>
</reference>
<dbReference type="AlphaFoldDB" id="A0A9X9M0P7"/>
<keyword evidence="2" id="KW-0964">Secreted</keyword>
<evidence type="ECO:0000259" key="4">
    <source>
        <dbReference type="Pfam" id="PF22821"/>
    </source>
</evidence>
<proteinExistence type="predicted"/>
<evidence type="ECO:0000256" key="3">
    <source>
        <dbReference type="ARBA" id="ARBA00022729"/>
    </source>
</evidence>
<dbReference type="PANTHER" id="PTHR23343:SF41">
    <property type="entry name" value="ZONA PELLUCIDA SPERM-BINDING PROTEIN 1"/>
    <property type="match status" value="1"/>
</dbReference>
<gene>
    <name evidence="5" type="ORF">BN2614_LOCUS1</name>
</gene>
<protein>
    <recommendedName>
        <fullName evidence="4">Zona pellucida sperm-binding protein 1/4 Ig-like domain-containing protein</fullName>
    </recommendedName>
</protein>
<keyword evidence="6" id="KW-1185">Reference proteome</keyword>
<feature type="non-terminal residue" evidence="5">
    <location>
        <position position="1"/>
    </location>
</feature>
<evidence type="ECO:0000256" key="1">
    <source>
        <dbReference type="ARBA" id="ARBA00004613"/>
    </source>
</evidence>
<dbReference type="GO" id="GO:0032190">
    <property type="term" value="F:acrosin binding"/>
    <property type="evidence" value="ECO:0007669"/>
    <property type="project" value="TreeGrafter"/>
</dbReference>